<protein>
    <submittedName>
        <fullName evidence="2">Absent in melanoma 1b</fullName>
    </submittedName>
</protein>
<feature type="non-terminal residue" evidence="2">
    <location>
        <position position="107"/>
    </location>
</feature>
<evidence type="ECO:0000313" key="2">
    <source>
        <dbReference type="EMBL" id="SBP10054.1"/>
    </source>
</evidence>
<reference evidence="2" key="1">
    <citation type="submission" date="2016-05" db="EMBL/GenBank/DDBJ databases">
        <authorList>
            <person name="Lavstsen T."/>
            <person name="Jespersen J.S."/>
        </authorList>
    </citation>
    <scope>NUCLEOTIDE SEQUENCE</scope>
    <source>
        <tissue evidence="2">Brain</tissue>
    </source>
</reference>
<feature type="region of interest" description="Disordered" evidence="1">
    <location>
        <begin position="1"/>
        <end position="107"/>
    </location>
</feature>
<dbReference type="AlphaFoldDB" id="A0A1A7WWX3"/>
<sequence>KENTDKSIAKGQVSHSGDSSSEKEGSVEEAMSEKTTASPALPVQLQDVSESVPLPPENAAVCTATQTNEPVSGTESDKEPQKVVTDTSGPPESQSTESSGTTAAEPP</sequence>
<feature type="compositionally biased region" description="Polar residues" evidence="1">
    <location>
        <begin position="84"/>
        <end position="107"/>
    </location>
</feature>
<feature type="non-terminal residue" evidence="2">
    <location>
        <position position="1"/>
    </location>
</feature>
<dbReference type="EMBL" id="HADW01008654">
    <property type="protein sequence ID" value="SBP10054.1"/>
    <property type="molecule type" value="Transcribed_RNA"/>
</dbReference>
<reference evidence="2" key="2">
    <citation type="submission" date="2016-06" db="EMBL/GenBank/DDBJ databases">
        <title>The genome of a short-lived fish provides insights into sex chromosome evolution and the genetic control of aging.</title>
        <authorList>
            <person name="Reichwald K."/>
            <person name="Felder M."/>
            <person name="Petzold A."/>
            <person name="Koch P."/>
            <person name="Groth M."/>
            <person name="Platzer M."/>
        </authorList>
    </citation>
    <scope>NUCLEOTIDE SEQUENCE</scope>
    <source>
        <tissue evidence="2">Brain</tissue>
    </source>
</reference>
<name>A0A1A7WWX3_9TELE</name>
<gene>
    <name evidence="2" type="primary">AIM1B</name>
</gene>
<feature type="compositionally biased region" description="Polar residues" evidence="1">
    <location>
        <begin position="63"/>
        <end position="74"/>
    </location>
</feature>
<accession>A0A1A7WWX3</accession>
<organism evidence="2">
    <name type="scientific">Iconisemion striatum</name>
    <dbReference type="NCBI Taxonomy" id="60296"/>
    <lineage>
        <taxon>Eukaryota</taxon>
        <taxon>Metazoa</taxon>
        <taxon>Chordata</taxon>
        <taxon>Craniata</taxon>
        <taxon>Vertebrata</taxon>
        <taxon>Euteleostomi</taxon>
        <taxon>Actinopterygii</taxon>
        <taxon>Neopterygii</taxon>
        <taxon>Teleostei</taxon>
        <taxon>Neoteleostei</taxon>
        <taxon>Acanthomorphata</taxon>
        <taxon>Ovalentaria</taxon>
        <taxon>Atherinomorphae</taxon>
        <taxon>Cyprinodontiformes</taxon>
        <taxon>Nothobranchiidae</taxon>
        <taxon>Iconisemion</taxon>
    </lineage>
</organism>
<proteinExistence type="predicted"/>
<evidence type="ECO:0000256" key="1">
    <source>
        <dbReference type="SAM" id="MobiDB-lite"/>
    </source>
</evidence>